<dbReference type="PANTHER" id="PTHR11528">
    <property type="entry name" value="HEAT SHOCK PROTEIN 90 FAMILY MEMBER"/>
    <property type="match status" value="1"/>
</dbReference>
<dbReference type="InterPro" id="IPR036890">
    <property type="entry name" value="HATPase_C_sf"/>
</dbReference>
<dbReference type="InterPro" id="IPR001404">
    <property type="entry name" value="Hsp90_fam"/>
</dbReference>
<evidence type="ECO:0000259" key="13">
    <source>
        <dbReference type="SMART" id="SM00387"/>
    </source>
</evidence>
<dbReference type="OrthoDB" id="9802640at2"/>
<evidence type="ECO:0000256" key="3">
    <source>
        <dbReference type="ARBA" id="ARBA00022490"/>
    </source>
</evidence>
<feature type="region of interest" description="Disordered" evidence="12">
    <location>
        <begin position="485"/>
        <end position="505"/>
    </location>
</feature>
<dbReference type="FunFam" id="3.30.565.10:FF:000009">
    <property type="entry name" value="Molecular chaperone HtpG"/>
    <property type="match status" value="1"/>
</dbReference>
<dbReference type="Gene3D" id="3.30.565.10">
    <property type="entry name" value="Histidine kinase-like ATPase, C-terminal domain"/>
    <property type="match status" value="1"/>
</dbReference>
<feature type="binding site" evidence="11">
    <location>
        <position position="84"/>
    </location>
    <ligand>
        <name>ATP</name>
        <dbReference type="ChEBI" id="CHEBI:30616"/>
    </ligand>
</feature>
<keyword evidence="5 10" id="KW-0067">ATP-binding</keyword>
<keyword evidence="3 10" id="KW-0963">Cytoplasm</keyword>
<feature type="binding site" evidence="11">
    <location>
        <position position="97"/>
    </location>
    <ligand>
        <name>ATP</name>
        <dbReference type="ChEBI" id="CHEBI:30616"/>
    </ligand>
</feature>
<comment type="subunit">
    <text evidence="10">Homodimer.</text>
</comment>
<evidence type="ECO:0000256" key="7">
    <source>
        <dbReference type="ARBA" id="ARBA00023186"/>
    </source>
</evidence>
<dbReference type="HAMAP" id="MF_00505">
    <property type="entry name" value="HSP90"/>
    <property type="match status" value="1"/>
</dbReference>
<evidence type="ECO:0000256" key="12">
    <source>
        <dbReference type="SAM" id="MobiDB-lite"/>
    </source>
</evidence>
<accession>A0A437QPJ6</accession>
<keyword evidence="7 10" id="KW-0143">Chaperone</keyword>
<evidence type="ECO:0000256" key="1">
    <source>
        <dbReference type="ARBA" id="ARBA00004496"/>
    </source>
</evidence>
<name>A0A437QPJ6_9PROT</name>
<feature type="binding site" evidence="11">
    <location>
        <position position="332"/>
    </location>
    <ligand>
        <name>ATP</name>
        <dbReference type="ChEBI" id="CHEBI:30616"/>
    </ligand>
</feature>
<dbReference type="PRINTS" id="PR00775">
    <property type="entry name" value="HEATSHOCK90"/>
</dbReference>
<sequence>MAETATKTEKHSFQAEVGRLLDIVANALYSEREIFLRELISNAADACDRLRYQALTEPALLDGGAEFQIDLSFDEDAKTLTISDNGSGMTKEELVGNLGTIARSGTSNFVSQLSGDEKKDVSLIGQFGVGFYAAFMVADKVDVISRRAGEDTAWQWISDGKGDFTVEPASRDARGTTITLHMKEDAAEFLSEPRIANIVKTYSDHIPFPIKIAGEGEDYPKQLNAAAALWTRNKSEIDEQQYKEFYHHVSHSFDDPWATLHFRAEGVIEYAGLIYIPTMRPFDLFHPDRKSKLKLYVKRVFITDECEDLVPSWLRFLRGVIDSQDLPLNVSREMLQNNPVVAKIRSGLVKRVVGELSKKAEKEADTYTTFWDAFGPVLKEGVYESPEHRDELMKLMRFKSTSREGWVSLADYVADMKEGQEAIYYISGDDQDTLSRSPQLEGFAAKGIEVLYMTDPVDEFWIPSVGEFDGKALKSVTRGGADLSKIKGAEKEDEKKDDDSADDKAATETVDALVTALREALGDSVKDVRKSDRLTSSPCCLVADDGEMDMHLERLLKQHKQLEQGAPRILEINPGHVLIKALAGNAAGDVKDAAYLLLDQARIMEGEPLPDPAGFAQRMTSVMTKAMG</sequence>
<feature type="binding site" evidence="11">
    <location>
        <begin position="126"/>
        <end position="131"/>
    </location>
    <ligand>
        <name>ATP</name>
        <dbReference type="ChEBI" id="CHEBI:30616"/>
    </ligand>
</feature>
<evidence type="ECO:0000256" key="10">
    <source>
        <dbReference type="HAMAP-Rule" id="MF_00505"/>
    </source>
</evidence>
<keyword evidence="6 10" id="KW-0346">Stress response</keyword>
<feature type="binding site" evidence="11">
    <location>
        <begin position="104"/>
        <end position="105"/>
    </location>
    <ligand>
        <name>ATP</name>
        <dbReference type="ChEBI" id="CHEBI:30616"/>
    </ligand>
</feature>
<keyword evidence="4 10" id="KW-0547">Nucleotide-binding</keyword>
<dbReference type="GO" id="GO:0016887">
    <property type="term" value="F:ATP hydrolysis activity"/>
    <property type="evidence" value="ECO:0007669"/>
    <property type="project" value="InterPro"/>
</dbReference>
<evidence type="ECO:0000256" key="9">
    <source>
        <dbReference type="ARBA" id="ARBA00070675"/>
    </source>
</evidence>
<evidence type="ECO:0000256" key="11">
    <source>
        <dbReference type="PIRSR" id="PIRSR002583-1"/>
    </source>
</evidence>
<dbReference type="GO" id="GO:0140662">
    <property type="term" value="F:ATP-dependent protein folding chaperone"/>
    <property type="evidence" value="ECO:0007669"/>
    <property type="project" value="InterPro"/>
</dbReference>
<dbReference type="InterPro" id="IPR003594">
    <property type="entry name" value="HATPase_dom"/>
</dbReference>
<evidence type="ECO:0000256" key="6">
    <source>
        <dbReference type="ARBA" id="ARBA00023016"/>
    </source>
</evidence>
<evidence type="ECO:0000256" key="2">
    <source>
        <dbReference type="ARBA" id="ARBA00008239"/>
    </source>
</evidence>
<feature type="region of interest" description="A; substrate-binding" evidence="10">
    <location>
        <begin position="1"/>
        <end position="332"/>
    </location>
</feature>
<dbReference type="NCBIfam" id="NF003555">
    <property type="entry name" value="PRK05218.1"/>
    <property type="match status" value="1"/>
</dbReference>
<dbReference type="GO" id="GO:0005737">
    <property type="term" value="C:cytoplasm"/>
    <property type="evidence" value="ECO:0007669"/>
    <property type="project" value="UniProtKB-SubCell"/>
</dbReference>
<evidence type="ECO:0000256" key="5">
    <source>
        <dbReference type="ARBA" id="ARBA00022840"/>
    </source>
</evidence>
<dbReference type="Pfam" id="PF13589">
    <property type="entry name" value="HATPase_c_3"/>
    <property type="match status" value="1"/>
</dbReference>
<dbReference type="Proteomes" id="UP000287447">
    <property type="component" value="Unassembled WGS sequence"/>
</dbReference>
<dbReference type="SUPFAM" id="SSF55874">
    <property type="entry name" value="ATPase domain of HSP90 chaperone/DNA topoisomerase II/histidine kinase"/>
    <property type="match status" value="1"/>
</dbReference>
<dbReference type="SMART" id="SM00387">
    <property type="entry name" value="HATPase_c"/>
    <property type="match status" value="1"/>
</dbReference>
<evidence type="ECO:0000256" key="4">
    <source>
        <dbReference type="ARBA" id="ARBA00022741"/>
    </source>
</evidence>
<reference evidence="15" key="1">
    <citation type="submission" date="2019-01" db="EMBL/GenBank/DDBJ databases">
        <title>Gri0909 isolated from a small marine red alga.</title>
        <authorList>
            <person name="Kim J."/>
            <person name="Jeong S.E."/>
            <person name="Jeon C.O."/>
        </authorList>
    </citation>
    <scope>NUCLEOTIDE SEQUENCE [LARGE SCALE GENOMIC DNA]</scope>
    <source>
        <strain evidence="15">Gri0909</strain>
    </source>
</reference>
<comment type="similarity">
    <text evidence="2 10">Belongs to the heat shock protein 90 family.</text>
</comment>
<protein>
    <recommendedName>
        <fullName evidence="9 10">Chaperone protein HtpG</fullName>
    </recommendedName>
    <alternativeName>
        <fullName evidence="10">Heat shock protein HtpG</fullName>
    </alternativeName>
    <alternativeName>
        <fullName evidence="10">High temperature protein G</fullName>
    </alternativeName>
</protein>
<dbReference type="SUPFAM" id="SSF54211">
    <property type="entry name" value="Ribosomal protein S5 domain 2-like"/>
    <property type="match status" value="1"/>
</dbReference>
<dbReference type="InterPro" id="IPR037196">
    <property type="entry name" value="HSP90_C"/>
</dbReference>
<feature type="binding site" evidence="11">
    <location>
        <position position="38"/>
    </location>
    <ligand>
        <name>ATP</name>
        <dbReference type="ChEBI" id="CHEBI:30616"/>
    </ligand>
</feature>
<feature type="domain" description="Histidine kinase/HSP90-like ATPase" evidence="13">
    <location>
        <begin position="31"/>
        <end position="186"/>
    </location>
</feature>
<feature type="region of interest" description="C" evidence="10">
    <location>
        <begin position="555"/>
        <end position="628"/>
    </location>
</feature>
<feature type="binding site" evidence="11">
    <location>
        <position position="42"/>
    </location>
    <ligand>
        <name>ATP</name>
        <dbReference type="ChEBI" id="CHEBI:30616"/>
    </ligand>
</feature>
<organism evidence="14 15">
    <name type="scientific">Hwanghaeella grinnelliae</name>
    <dbReference type="NCBI Taxonomy" id="2500179"/>
    <lineage>
        <taxon>Bacteria</taxon>
        <taxon>Pseudomonadati</taxon>
        <taxon>Pseudomonadota</taxon>
        <taxon>Alphaproteobacteria</taxon>
        <taxon>Rhodospirillales</taxon>
        <taxon>Rhodospirillaceae</taxon>
        <taxon>Hwanghaeella</taxon>
    </lineage>
</organism>
<comment type="subcellular location">
    <subcellularLocation>
        <location evidence="1 10">Cytoplasm</location>
    </subcellularLocation>
</comment>
<dbReference type="Gene3D" id="1.20.120.790">
    <property type="entry name" value="Heat shock protein 90, C-terminal domain"/>
    <property type="match status" value="1"/>
</dbReference>
<dbReference type="GO" id="GO:0051082">
    <property type="term" value="F:unfolded protein binding"/>
    <property type="evidence" value="ECO:0007669"/>
    <property type="project" value="UniProtKB-UniRule"/>
</dbReference>
<dbReference type="FunFam" id="3.30.230.80:FF:000002">
    <property type="entry name" value="Molecular chaperone HtpG"/>
    <property type="match status" value="1"/>
</dbReference>
<comment type="function">
    <text evidence="8 10">Molecular chaperone. Has ATPase activity.</text>
</comment>
<proteinExistence type="inferred from homology"/>
<dbReference type="EMBL" id="SADE01000002">
    <property type="protein sequence ID" value="RVU36400.1"/>
    <property type="molecule type" value="Genomic_DNA"/>
</dbReference>
<dbReference type="SUPFAM" id="SSF110942">
    <property type="entry name" value="HSP90 C-terminal domain"/>
    <property type="match status" value="1"/>
</dbReference>
<feature type="binding site" evidence="11">
    <location>
        <position position="176"/>
    </location>
    <ligand>
        <name>ATP</name>
        <dbReference type="ChEBI" id="CHEBI:30616"/>
    </ligand>
</feature>
<evidence type="ECO:0000313" key="15">
    <source>
        <dbReference type="Proteomes" id="UP000287447"/>
    </source>
</evidence>
<dbReference type="RefSeq" id="WP_127765876.1">
    <property type="nucleotide sequence ID" value="NZ_SADE01000002.1"/>
</dbReference>
<dbReference type="GO" id="GO:0005524">
    <property type="term" value="F:ATP binding"/>
    <property type="evidence" value="ECO:0007669"/>
    <property type="project" value="UniProtKB-UniRule"/>
</dbReference>
<comment type="caution">
    <text evidence="10">Lacks conserved residue(s) required for the propagation of feature annotation.</text>
</comment>
<dbReference type="Gene3D" id="3.30.230.80">
    <property type="match status" value="1"/>
</dbReference>
<dbReference type="PIRSF" id="PIRSF002583">
    <property type="entry name" value="Hsp90"/>
    <property type="match status" value="1"/>
</dbReference>
<feature type="binding site" evidence="11">
    <location>
        <position position="89"/>
    </location>
    <ligand>
        <name>ATP</name>
        <dbReference type="ChEBI" id="CHEBI:30616"/>
    </ligand>
</feature>
<comment type="caution">
    <text evidence="14">The sequence shown here is derived from an EMBL/GenBank/DDBJ whole genome shotgun (WGS) entry which is preliminary data.</text>
</comment>
<dbReference type="Gene3D" id="3.40.50.11260">
    <property type="match status" value="1"/>
</dbReference>
<dbReference type="Pfam" id="PF00183">
    <property type="entry name" value="HSP90"/>
    <property type="match status" value="1"/>
</dbReference>
<dbReference type="AlphaFoldDB" id="A0A437QPJ6"/>
<dbReference type="InterPro" id="IPR020575">
    <property type="entry name" value="Hsp90_N"/>
</dbReference>
<dbReference type="CDD" id="cd16927">
    <property type="entry name" value="HATPase_Hsp90-like"/>
    <property type="match status" value="1"/>
</dbReference>
<keyword evidence="15" id="KW-1185">Reference proteome</keyword>
<gene>
    <name evidence="10 14" type="primary">htpG</name>
    <name evidence="14" type="ORF">EOI86_14435</name>
</gene>
<evidence type="ECO:0000256" key="8">
    <source>
        <dbReference type="ARBA" id="ARBA00058590"/>
    </source>
</evidence>
<evidence type="ECO:0000313" key="14">
    <source>
        <dbReference type="EMBL" id="RVU36400.1"/>
    </source>
</evidence>
<dbReference type="InterPro" id="IPR020568">
    <property type="entry name" value="Ribosomal_Su5_D2-typ_SF"/>
</dbReference>